<accession>A0AAW0DGK1</accession>
<organism evidence="1 2">
    <name type="scientific">Paramarasmius palmivorus</name>
    <dbReference type="NCBI Taxonomy" id="297713"/>
    <lineage>
        <taxon>Eukaryota</taxon>
        <taxon>Fungi</taxon>
        <taxon>Dikarya</taxon>
        <taxon>Basidiomycota</taxon>
        <taxon>Agaricomycotina</taxon>
        <taxon>Agaricomycetes</taxon>
        <taxon>Agaricomycetidae</taxon>
        <taxon>Agaricales</taxon>
        <taxon>Marasmiineae</taxon>
        <taxon>Marasmiaceae</taxon>
        <taxon>Paramarasmius</taxon>
    </lineage>
</organism>
<evidence type="ECO:0008006" key="3">
    <source>
        <dbReference type="Google" id="ProtNLM"/>
    </source>
</evidence>
<protein>
    <recommendedName>
        <fullName evidence="3">F-box domain-containing protein</fullName>
    </recommendedName>
</protein>
<dbReference type="EMBL" id="JAYKXP010000015">
    <property type="protein sequence ID" value="KAK7050036.1"/>
    <property type="molecule type" value="Genomic_DNA"/>
</dbReference>
<dbReference type="SUPFAM" id="SSF52047">
    <property type="entry name" value="RNI-like"/>
    <property type="match status" value="1"/>
</dbReference>
<dbReference type="Gene3D" id="3.80.10.10">
    <property type="entry name" value="Ribonuclease Inhibitor"/>
    <property type="match status" value="1"/>
</dbReference>
<dbReference type="Proteomes" id="UP001383192">
    <property type="component" value="Unassembled WGS sequence"/>
</dbReference>
<name>A0AAW0DGK1_9AGAR</name>
<comment type="caution">
    <text evidence="1">The sequence shown here is derived from an EMBL/GenBank/DDBJ whole genome shotgun (WGS) entry which is preliminary data.</text>
</comment>
<proteinExistence type="predicted"/>
<dbReference type="InterPro" id="IPR032675">
    <property type="entry name" value="LRR_dom_sf"/>
</dbReference>
<sequence>MSSCIPPIPTELIEHIIDNFHGDVHVLKKCSLVARTWVPRSRKHLLTSFSVVIQSRIYRRFPRGPSSDENNEERTIADVFCDIINSPSCTFTPHLRCLRVDTPIHSSSSSAPKIGYPEWFPKFWETLNSKRALLNLSFLWIEIYPDALIHIPPGVLKSLTTLSMWVRSPVRISESEGMQKLFAFLSGLENLEELRLAFTINQRPVPPVETKRVQLNRLRKLHIRDNEAGNLALPWFNTPGAIEMPNLTNVYIDLYGVHSEHFNVETVQGFIDGPCRTGMVKDLMVHFSGFASGLEALAGLDLRNLTQLTVLDIRMLIRNASWHIPIQDEGFENIIRFASTVHVTDDKGVTVHIPGYLTPELPKKRGIQWMKQRQHSFFF</sequence>
<gene>
    <name evidence="1" type="ORF">VNI00_005468</name>
</gene>
<keyword evidence="2" id="KW-1185">Reference proteome</keyword>
<reference evidence="1 2" key="1">
    <citation type="submission" date="2024-01" db="EMBL/GenBank/DDBJ databases">
        <title>A draft genome for a cacao thread blight-causing isolate of Paramarasmius palmivorus.</title>
        <authorList>
            <person name="Baruah I.K."/>
            <person name="Bukari Y."/>
            <person name="Amoako-Attah I."/>
            <person name="Meinhardt L.W."/>
            <person name="Bailey B.A."/>
            <person name="Cohen S.P."/>
        </authorList>
    </citation>
    <scope>NUCLEOTIDE SEQUENCE [LARGE SCALE GENOMIC DNA]</scope>
    <source>
        <strain evidence="1 2">GH-12</strain>
    </source>
</reference>
<evidence type="ECO:0000313" key="1">
    <source>
        <dbReference type="EMBL" id="KAK7050036.1"/>
    </source>
</evidence>
<evidence type="ECO:0000313" key="2">
    <source>
        <dbReference type="Proteomes" id="UP001383192"/>
    </source>
</evidence>
<dbReference type="AlphaFoldDB" id="A0AAW0DGK1"/>